<dbReference type="InterPro" id="IPR001314">
    <property type="entry name" value="Peptidase_S1A"/>
</dbReference>
<evidence type="ECO:0000313" key="3">
    <source>
        <dbReference type="Proteomes" id="UP000037510"/>
    </source>
</evidence>
<dbReference type="AlphaFoldDB" id="A0A0L7KNW3"/>
<feature type="non-terminal residue" evidence="2">
    <location>
        <position position="1"/>
    </location>
</feature>
<dbReference type="Pfam" id="PF00089">
    <property type="entry name" value="Trypsin"/>
    <property type="match status" value="1"/>
</dbReference>
<feature type="non-terminal residue" evidence="2">
    <location>
        <position position="221"/>
    </location>
</feature>
<keyword evidence="3" id="KW-1185">Reference proteome</keyword>
<dbReference type="InterPro" id="IPR001254">
    <property type="entry name" value="Trypsin_dom"/>
</dbReference>
<proteinExistence type="predicted"/>
<protein>
    <submittedName>
        <fullName evidence="2">Serine proteinase-like protein 1b</fullName>
    </submittedName>
</protein>
<gene>
    <name evidence="2" type="ORF">OBRU01_23664</name>
</gene>
<dbReference type="Gene3D" id="2.40.10.10">
    <property type="entry name" value="Trypsin-like serine proteases"/>
    <property type="match status" value="1"/>
</dbReference>
<dbReference type="PANTHER" id="PTHR24258:SF129">
    <property type="entry name" value="LP15124P-RELATED"/>
    <property type="match status" value="1"/>
</dbReference>
<evidence type="ECO:0000259" key="1">
    <source>
        <dbReference type="PROSITE" id="PS50240"/>
    </source>
</evidence>
<dbReference type="GO" id="GO:0004252">
    <property type="term" value="F:serine-type endopeptidase activity"/>
    <property type="evidence" value="ECO:0007669"/>
    <property type="project" value="InterPro"/>
</dbReference>
<dbReference type="PRINTS" id="PR00722">
    <property type="entry name" value="CHYMOTRYPSIN"/>
</dbReference>
<dbReference type="EMBL" id="JTDY01008017">
    <property type="protein sequence ID" value="KOB64795.1"/>
    <property type="molecule type" value="Genomic_DNA"/>
</dbReference>
<dbReference type="PROSITE" id="PS50240">
    <property type="entry name" value="TRYPSIN_DOM"/>
    <property type="match status" value="1"/>
</dbReference>
<dbReference type="SMART" id="SM00020">
    <property type="entry name" value="Tryp_SPc"/>
    <property type="match status" value="1"/>
</dbReference>
<dbReference type="InterPro" id="IPR043504">
    <property type="entry name" value="Peptidase_S1_PA_chymotrypsin"/>
</dbReference>
<dbReference type="InterPro" id="IPR009003">
    <property type="entry name" value="Peptidase_S1_PA"/>
</dbReference>
<dbReference type="CDD" id="cd00190">
    <property type="entry name" value="Tryp_SPc"/>
    <property type="match status" value="1"/>
</dbReference>
<accession>A0A0L7KNW3</accession>
<name>A0A0L7KNW3_OPEBR</name>
<dbReference type="GO" id="GO:0006508">
    <property type="term" value="P:proteolysis"/>
    <property type="evidence" value="ECO:0007669"/>
    <property type="project" value="InterPro"/>
</dbReference>
<evidence type="ECO:0000313" key="2">
    <source>
        <dbReference type="EMBL" id="KOB64795.1"/>
    </source>
</evidence>
<reference evidence="2 3" key="1">
    <citation type="journal article" date="2015" name="Genome Biol. Evol.">
        <title>The genome of winter moth (Operophtera brumata) provides a genomic perspective on sexual dimorphism and phenology.</title>
        <authorList>
            <person name="Derks M.F."/>
            <person name="Smit S."/>
            <person name="Salis L."/>
            <person name="Schijlen E."/>
            <person name="Bossers A."/>
            <person name="Mateman C."/>
            <person name="Pijl A.S."/>
            <person name="de Ridder D."/>
            <person name="Groenen M.A."/>
            <person name="Visser M.E."/>
            <person name="Megens H.J."/>
        </authorList>
    </citation>
    <scope>NUCLEOTIDE SEQUENCE [LARGE SCALE GENOMIC DNA]</scope>
    <source>
        <strain evidence="2">WM2013NL</strain>
        <tissue evidence="2">Head and thorax</tissue>
    </source>
</reference>
<organism evidence="2 3">
    <name type="scientific">Operophtera brumata</name>
    <name type="common">Winter moth</name>
    <name type="synonym">Phalaena brumata</name>
    <dbReference type="NCBI Taxonomy" id="104452"/>
    <lineage>
        <taxon>Eukaryota</taxon>
        <taxon>Metazoa</taxon>
        <taxon>Ecdysozoa</taxon>
        <taxon>Arthropoda</taxon>
        <taxon>Hexapoda</taxon>
        <taxon>Insecta</taxon>
        <taxon>Pterygota</taxon>
        <taxon>Neoptera</taxon>
        <taxon>Endopterygota</taxon>
        <taxon>Lepidoptera</taxon>
        <taxon>Glossata</taxon>
        <taxon>Ditrysia</taxon>
        <taxon>Geometroidea</taxon>
        <taxon>Geometridae</taxon>
        <taxon>Larentiinae</taxon>
        <taxon>Operophtera</taxon>
    </lineage>
</organism>
<dbReference type="Proteomes" id="UP000037510">
    <property type="component" value="Unassembled WGS sequence"/>
</dbReference>
<dbReference type="PANTHER" id="PTHR24258">
    <property type="entry name" value="SERINE PROTEASE-RELATED"/>
    <property type="match status" value="1"/>
</dbReference>
<feature type="domain" description="Peptidase S1" evidence="1">
    <location>
        <begin position="16"/>
        <end position="221"/>
    </location>
</feature>
<sequence>RDGCGWHNPKGVGIRTTGEMDSETKFAEFPWMCAILSSVPVDENEPDSTKLNIYIGGGSLIHPSVVLTAAHIVASTEWSLRVRAGEWDTRTIKEPYPYQERDVARSEMHKDFNNGNLFYDISLLFLSEPMDLAPNVQLACLPPPRVKPAAGTRCFANGWGKNRFGKTGRYQVILKKVELPVVDYYTCQEKLRKTRLGAFFELHSSFMCAGGEKDRDTCKGD</sequence>
<comment type="caution">
    <text evidence="2">The sequence shown here is derived from an EMBL/GenBank/DDBJ whole genome shotgun (WGS) entry which is preliminary data.</text>
</comment>
<dbReference type="SUPFAM" id="SSF50494">
    <property type="entry name" value="Trypsin-like serine proteases"/>
    <property type="match status" value="1"/>
</dbReference>
<dbReference type="STRING" id="104452.A0A0L7KNW3"/>